<protein>
    <recommendedName>
        <fullName evidence="2">Aminoglycoside phosphotransferase domain-containing protein</fullName>
    </recommendedName>
</protein>
<dbReference type="Gene3D" id="3.90.1200.10">
    <property type="match status" value="1"/>
</dbReference>
<dbReference type="EMBL" id="CADCTO010000520">
    <property type="protein sequence ID" value="CAA9284811.1"/>
    <property type="molecule type" value="Genomic_DNA"/>
</dbReference>
<dbReference type="AlphaFoldDB" id="A0A6J4JQH5"/>
<dbReference type="SUPFAM" id="SSF56112">
    <property type="entry name" value="Protein kinase-like (PK-like)"/>
    <property type="match status" value="1"/>
</dbReference>
<name>A0A6J4JQH5_9BACT</name>
<gene>
    <name evidence="1" type="ORF">AVDCRST_MAG63-3894</name>
</gene>
<organism evidence="1">
    <name type="scientific">uncultured Armatimonadetes bacterium</name>
    <dbReference type="NCBI Taxonomy" id="157466"/>
    <lineage>
        <taxon>Bacteria</taxon>
        <taxon>Bacillati</taxon>
        <taxon>Armatimonadota</taxon>
        <taxon>environmental samples</taxon>
    </lineage>
</organism>
<reference evidence="1" key="1">
    <citation type="submission" date="2020-02" db="EMBL/GenBank/DDBJ databases">
        <authorList>
            <person name="Meier V. D."/>
        </authorList>
    </citation>
    <scope>NUCLEOTIDE SEQUENCE</scope>
    <source>
        <strain evidence="1">AVDCRST_MAG63</strain>
    </source>
</reference>
<proteinExistence type="predicted"/>
<accession>A0A6J4JQH5</accession>
<dbReference type="InterPro" id="IPR011009">
    <property type="entry name" value="Kinase-like_dom_sf"/>
</dbReference>
<sequence>MNLDALAARAGLVLSRRLGEVVALADPVLLKNETRCLVVRCRVSGSGSGAASVIIKQIRDDPARGFSDWASLSFLSDLEGAGGIVPRFLGGDVEGRFFLMEDLGGSRSLGDVLAEDDPEAAASALHALAVQTARLHVAARDGESGFEAIRSALPGAGGLGRRAEAETWLAGGEKWELWFRAAGARLPDGFGTCAENIAEIYADPGPYLSFTHGDPAPSNNHVARNGQVRLLDFEYGGFRHALYDITAWNVLCPLPPRCVEVMNRRSRETLAKSFPAARDDAGYARAWGCLCAFRALAILTWIKPDILQENRPWVSDSWTARHAVLAAVTRLEEAAAGISELAPVREAAGALAGALRRWWPEFRDVVVLSTAWPALKELPTP</sequence>
<evidence type="ECO:0008006" key="2">
    <source>
        <dbReference type="Google" id="ProtNLM"/>
    </source>
</evidence>
<evidence type="ECO:0000313" key="1">
    <source>
        <dbReference type="EMBL" id="CAA9284811.1"/>
    </source>
</evidence>